<accession>A0A444Z0U0</accession>
<evidence type="ECO:0000313" key="1">
    <source>
        <dbReference type="EMBL" id="RYR07674.1"/>
    </source>
</evidence>
<sequence>MEMCKLRFAKPKTKKLSHLQNAGYVLHDPKSESCNNLQNAASNWQRSRSTAQKCVPVPCMQTGPALLTILEVQKRKLCLAAGQAKTQVAFGSLPSCMHATCWRRVLRGVFKTQDATRGGVLLKSEECCVRVVQIGVCKGVRKLVGGRKRVLSLGSFGS</sequence>
<comment type="caution">
    <text evidence="1">The sequence shown here is derived from an EMBL/GenBank/DDBJ whole genome shotgun (WGS) entry which is preliminary data.</text>
</comment>
<evidence type="ECO:0000313" key="2">
    <source>
        <dbReference type="Proteomes" id="UP000289738"/>
    </source>
</evidence>
<keyword evidence="2" id="KW-1185">Reference proteome</keyword>
<protein>
    <submittedName>
        <fullName evidence="1">Uncharacterized protein</fullName>
    </submittedName>
</protein>
<reference evidence="1 2" key="1">
    <citation type="submission" date="2019-01" db="EMBL/GenBank/DDBJ databases">
        <title>Sequencing of cultivated peanut Arachis hypogaea provides insights into genome evolution and oil improvement.</title>
        <authorList>
            <person name="Chen X."/>
        </authorList>
    </citation>
    <scope>NUCLEOTIDE SEQUENCE [LARGE SCALE GENOMIC DNA]</scope>
    <source>
        <strain evidence="2">cv. Fuhuasheng</strain>
        <tissue evidence="1">Leaves</tissue>
    </source>
</reference>
<dbReference type="Proteomes" id="UP000289738">
    <property type="component" value="Chromosome B05"/>
</dbReference>
<organism evidence="1 2">
    <name type="scientific">Arachis hypogaea</name>
    <name type="common">Peanut</name>
    <dbReference type="NCBI Taxonomy" id="3818"/>
    <lineage>
        <taxon>Eukaryota</taxon>
        <taxon>Viridiplantae</taxon>
        <taxon>Streptophyta</taxon>
        <taxon>Embryophyta</taxon>
        <taxon>Tracheophyta</taxon>
        <taxon>Spermatophyta</taxon>
        <taxon>Magnoliopsida</taxon>
        <taxon>eudicotyledons</taxon>
        <taxon>Gunneridae</taxon>
        <taxon>Pentapetalae</taxon>
        <taxon>rosids</taxon>
        <taxon>fabids</taxon>
        <taxon>Fabales</taxon>
        <taxon>Fabaceae</taxon>
        <taxon>Papilionoideae</taxon>
        <taxon>50 kb inversion clade</taxon>
        <taxon>dalbergioids sensu lato</taxon>
        <taxon>Dalbergieae</taxon>
        <taxon>Pterocarpus clade</taxon>
        <taxon>Arachis</taxon>
    </lineage>
</organism>
<dbReference type="AlphaFoldDB" id="A0A444Z0U0"/>
<proteinExistence type="predicted"/>
<gene>
    <name evidence="1" type="ORF">Ahy_B05g075080</name>
</gene>
<name>A0A444Z0U0_ARAHY</name>
<dbReference type="EMBL" id="SDMP01000015">
    <property type="protein sequence ID" value="RYR07674.1"/>
    <property type="molecule type" value="Genomic_DNA"/>
</dbReference>